<feature type="transmembrane region" description="Helical" evidence="1">
    <location>
        <begin position="43"/>
        <end position="63"/>
    </location>
</feature>
<evidence type="ECO:0000313" key="3">
    <source>
        <dbReference type="Proteomes" id="UP000799757"/>
    </source>
</evidence>
<accession>A0A6A6WQF1</accession>
<feature type="transmembrane region" description="Helical" evidence="1">
    <location>
        <begin position="188"/>
        <end position="208"/>
    </location>
</feature>
<gene>
    <name evidence="2" type="ORF">K505DRAFT_147860</name>
</gene>
<feature type="transmembrane region" description="Helical" evidence="1">
    <location>
        <begin position="99"/>
        <end position="123"/>
    </location>
</feature>
<name>A0A6A6WQF1_9PLEO</name>
<dbReference type="Proteomes" id="UP000799757">
    <property type="component" value="Unassembled WGS sequence"/>
</dbReference>
<keyword evidence="1" id="KW-1133">Transmembrane helix</keyword>
<dbReference type="AlphaFoldDB" id="A0A6A6WQF1"/>
<keyword evidence="1" id="KW-0472">Membrane</keyword>
<evidence type="ECO:0000313" key="2">
    <source>
        <dbReference type="EMBL" id="KAF2786329.1"/>
    </source>
</evidence>
<feature type="transmembrane region" description="Helical" evidence="1">
    <location>
        <begin position="162"/>
        <end position="181"/>
    </location>
</feature>
<proteinExistence type="predicted"/>
<dbReference type="EMBL" id="MU002489">
    <property type="protein sequence ID" value="KAF2786329.1"/>
    <property type="molecule type" value="Genomic_DNA"/>
</dbReference>
<keyword evidence="3" id="KW-1185">Reference proteome</keyword>
<protein>
    <submittedName>
        <fullName evidence="2">Uncharacterized protein</fullName>
    </submittedName>
</protein>
<organism evidence="2 3">
    <name type="scientific">Melanomma pulvis-pyrius CBS 109.77</name>
    <dbReference type="NCBI Taxonomy" id="1314802"/>
    <lineage>
        <taxon>Eukaryota</taxon>
        <taxon>Fungi</taxon>
        <taxon>Dikarya</taxon>
        <taxon>Ascomycota</taxon>
        <taxon>Pezizomycotina</taxon>
        <taxon>Dothideomycetes</taxon>
        <taxon>Pleosporomycetidae</taxon>
        <taxon>Pleosporales</taxon>
        <taxon>Melanommataceae</taxon>
        <taxon>Melanomma</taxon>
    </lineage>
</organism>
<keyword evidence="1" id="KW-0812">Transmembrane</keyword>
<reference evidence="2" key="1">
    <citation type="journal article" date="2020" name="Stud. Mycol.">
        <title>101 Dothideomycetes genomes: a test case for predicting lifestyles and emergence of pathogens.</title>
        <authorList>
            <person name="Haridas S."/>
            <person name="Albert R."/>
            <person name="Binder M."/>
            <person name="Bloem J."/>
            <person name="Labutti K."/>
            <person name="Salamov A."/>
            <person name="Andreopoulos B."/>
            <person name="Baker S."/>
            <person name="Barry K."/>
            <person name="Bills G."/>
            <person name="Bluhm B."/>
            <person name="Cannon C."/>
            <person name="Castanera R."/>
            <person name="Culley D."/>
            <person name="Daum C."/>
            <person name="Ezra D."/>
            <person name="Gonzalez J."/>
            <person name="Henrissat B."/>
            <person name="Kuo A."/>
            <person name="Liang C."/>
            <person name="Lipzen A."/>
            <person name="Lutzoni F."/>
            <person name="Magnuson J."/>
            <person name="Mondo S."/>
            <person name="Nolan M."/>
            <person name="Ohm R."/>
            <person name="Pangilinan J."/>
            <person name="Park H.-J."/>
            <person name="Ramirez L."/>
            <person name="Alfaro M."/>
            <person name="Sun H."/>
            <person name="Tritt A."/>
            <person name="Yoshinaga Y."/>
            <person name="Zwiers L.-H."/>
            <person name="Turgeon B."/>
            <person name="Goodwin S."/>
            <person name="Spatafora J."/>
            <person name="Crous P."/>
            <person name="Grigoriev I."/>
        </authorList>
    </citation>
    <scope>NUCLEOTIDE SEQUENCE</scope>
    <source>
        <strain evidence="2">CBS 109.77</strain>
    </source>
</reference>
<evidence type="ECO:0000256" key="1">
    <source>
        <dbReference type="SAM" id="Phobius"/>
    </source>
</evidence>
<feature type="transmembrane region" description="Helical" evidence="1">
    <location>
        <begin position="130"/>
        <end position="150"/>
    </location>
</feature>
<sequence length="300" mass="33586">MHAVLAFFCPVCTFLLSLAYLLRLWDPKTRIWKGRDETTQLKFVLSIAFLGAYLAIALAAIGVRQKSAPEAAFNLSLEFSWLNGLIVEAFIFFTTELSVFQYTISLSALIAVVLQVVGFFVLSLDNTGRVLAFAGGILFHAVAAISFVWFIATEVVTRHRKFILLGFLQVVTLGSIGFFWIRDDLWFCLAHCILESCVIILVLAIQAWKVRKSGQSHSARLSFNGWGPDTKTNEEISRCTPPFSDTQSLLSNQRLRPASNLNPSTNKTLRCSIHEIIRSEKGLYAQVLAKVETENDTRML</sequence>